<evidence type="ECO:0000313" key="1">
    <source>
        <dbReference type="EMBL" id="SVD50953.1"/>
    </source>
</evidence>
<accession>A0A382VWR4</accession>
<protein>
    <submittedName>
        <fullName evidence="1">Uncharacterized protein</fullName>
    </submittedName>
</protein>
<reference evidence="1" key="1">
    <citation type="submission" date="2018-05" db="EMBL/GenBank/DDBJ databases">
        <authorList>
            <person name="Lanie J.A."/>
            <person name="Ng W.-L."/>
            <person name="Kazmierczak K.M."/>
            <person name="Andrzejewski T.M."/>
            <person name="Davidsen T.M."/>
            <person name="Wayne K.J."/>
            <person name="Tettelin H."/>
            <person name="Glass J.I."/>
            <person name="Rusch D."/>
            <person name="Podicherti R."/>
            <person name="Tsui H.-C.T."/>
            <person name="Winkler M.E."/>
        </authorList>
    </citation>
    <scope>NUCLEOTIDE SEQUENCE</scope>
</reference>
<dbReference type="EMBL" id="UINC01155222">
    <property type="protein sequence ID" value="SVD50953.1"/>
    <property type="molecule type" value="Genomic_DNA"/>
</dbReference>
<sequence length="169" mass="19901">MHKQTFNTVIHCLIVLPIFIFTLTTPQLSKAASPLQNYKVYNACDAYQNAEDEESKDMGEVACSLYLDMLFESYYYHWNFTEYFKDQDEESARDVVVMAKYYNPFGCDMTGVWKSDFIDMYLSYMAGKPDLMEKSFFLTLIDVTESYCDELENKNTDYYLDEKDGRRKS</sequence>
<name>A0A382VWR4_9ZZZZ</name>
<proteinExistence type="predicted"/>
<organism evidence="1">
    <name type="scientific">marine metagenome</name>
    <dbReference type="NCBI Taxonomy" id="408172"/>
    <lineage>
        <taxon>unclassified sequences</taxon>
        <taxon>metagenomes</taxon>
        <taxon>ecological metagenomes</taxon>
    </lineage>
</organism>
<dbReference type="AlphaFoldDB" id="A0A382VWR4"/>
<gene>
    <name evidence="1" type="ORF">METZ01_LOCUS403807</name>
</gene>